<feature type="transmembrane region" description="Helical" evidence="2">
    <location>
        <begin position="350"/>
        <end position="370"/>
    </location>
</feature>
<feature type="transmembrane region" description="Helical" evidence="2">
    <location>
        <begin position="140"/>
        <end position="159"/>
    </location>
</feature>
<name>A0ABW6HEC9_9ACTN</name>
<evidence type="ECO:0008006" key="5">
    <source>
        <dbReference type="Google" id="ProtNLM"/>
    </source>
</evidence>
<keyword evidence="2" id="KW-0472">Membrane</keyword>
<accession>A0ABW6HEC9</accession>
<feature type="transmembrane region" description="Helical" evidence="2">
    <location>
        <begin position="286"/>
        <end position="307"/>
    </location>
</feature>
<comment type="caution">
    <text evidence="3">The sequence shown here is derived from an EMBL/GenBank/DDBJ whole genome shotgun (WGS) entry which is preliminary data.</text>
</comment>
<reference evidence="3 4" key="1">
    <citation type="submission" date="2024-09" db="EMBL/GenBank/DDBJ databases">
        <title>The Natural Products Discovery Center: Release of the First 8490 Sequenced Strains for Exploring Actinobacteria Biosynthetic Diversity.</title>
        <authorList>
            <person name="Kalkreuter E."/>
            <person name="Kautsar S.A."/>
            <person name="Yang D."/>
            <person name="Bader C.D."/>
            <person name="Teijaro C.N."/>
            <person name="Fluegel L."/>
            <person name="Davis C.M."/>
            <person name="Simpson J.R."/>
            <person name="Lauterbach L."/>
            <person name="Steele A.D."/>
            <person name="Gui C."/>
            <person name="Meng S."/>
            <person name="Li G."/>
            <person name="Viehrig K."/>
            <person name="Ye F."/>
            <person name="Su P."/>
            <person name="Kiefer A.F."/>
            <person name="Nichols A."/>
            <person name="Cepeda A.J."/>
            <person name="Yan W."/>
            <person name="Fan B."/>
            <person name="Jiang Y."/>
            <person name="Adhikari A."/>
            <person name="Zheng C.-J."/>
            <person name="Schuster L."/>
            <person name="Cowan T.M."/>
            <person name="Smanski M.J."/>
            <person name="Chevrette M.G."/>
            <person name="De Carvalho L.P.S."/>
            <person name="Shen B."/>
        </authorList>
    </citation>
    <scope>NUCLEOTIDE SEQUENCE [LARGE SCALE GENOMIC DNA]</scope>
    <source>
        <strain evidence="3 4">NPDC059500</strain>
    </source>
</reference>
<dbReference type="Proteomes" id="UP001599756">
    <property type="component" value="Unassembled WGS sequence"/>
</dbReference>
<evidence type="ECO:0000256" key="1">
    <source>
        <dbReference type="SAM" id="MobiDB-lite"/>
    </source>
</evidence>
<dbReference type="RefSeq" id="WP_381798643.1">
    <property type="nucleotide sequence ID" value="NZ_JBHYTS010000068.1"/>
</dbReference>
<feature type="transmembrane region" description="Helical" evidence="2">
    <location>
        <begin position="24"/>
        <end position="45"/>
    </location>
</feature>
<sequence>MTRAAQAAPAHPVSPPARPSGRSIWAPPVMALGAVSLLAGLWAGLLRLGLRVPAGHTDLAELHGVLMPLGFLGTLIAVERAVALRQGWAWLAPAACGTGSLWLSAGLPASTGQLLITVAGFGLLAVFAELHRIQPSLHNAVQAAGAACWCVAGMLWLAGRDLGPLVPWLAGFLVLTIAGERLELSRLVALTARGRALFAGAVAVLLAGLGGSVAAPAIGVRVAGAGLLLLACWLAAYDIVRRTIRMRGVTRYMAVALAAGYVWLAVAGLLWSVFGRQTDGHAYDAMLHAVFLGFVISMVFAHAQVIVPAVLRVRLPYHPVAYLPLGLLHASLVLRLVGGDAMGSTAAWQAGGVANEVAVLLFLALTAGTATRARRGKNNPVGVS</sequence>
<feature type="transmembrane region" description="Helical" evidence="2">
    <location>
        <begin position="222"/>
        <end position="240"/>
    </location>
</feature>
<keyword evidence="4" id="KW-1185">Reference proteome</keyword>
<feature type="transmembrane region" description="Helical" evidence="2">
    <location>
        <begin position="111"/>
        <end position="128"/>
    </location>
</feature>
<evidence type="ECO:0000313" key="4">
    <source>
        <dbReference type="Proteomes" id="UP001599756"/>
    </source>
</evidence>
<keyword evidence="2" id="KW-0812">Transmembrane</keyword>
<organism evidence="3 4">
    <name type="scientific">Streptomyces anandii</name>
    <dbReference type="NCBI Taxonomy" id="285454"/>
    <lineage>
        <taxon>Bacteria</taxon>
        <taxon>Bacillati</taxon>
        <taxon>Actinomycetota</taxon>
        <taxon>Actinomycetes</taxon>
        <taxon>Kitasatosporales</taxon>
        <taxon>Streptomycetaceae</taxon>
        <taxon>Streptomyces</taxon>
    </lineage>
</organism>
<feature type="transmembrane region" description="Helical" evidence="2">
    <location>
        <begin position="319"/>
        <end position="338"/>
    </location>
</feature>
<feature type="transmembrane region" description="Helical" evidence="2">
    <location>
        <begin position="196"/>
        <end position="216"/>
    </location>
</feature>
<evidence type="ECO:0000313" key="3">
    <source>
        <dbReference type="EMBL" id="MFE1754818.1"/>
    </source>
</evidence>
<feature type="transmembrane region" description="Helical" evidence="2">
    <location>
        <begin position="65"/>
        <end position="83"/>
    </location>
</feature>
<keyword evidence="2" id="KW-1133">Transmembrane helix</keyword>
<dbReference type="EMBL" id="JBHYTS010000068">
    <property type="protein sequence ID" value="MFE1754818.1"/>
    <property type="molecule type" value="Genomic_DNA"/>
</dbReference>
<feature type="transmembrane region" description="Helical" evidence="2">
    <location>
        <begin position="252"/>
        <end position="274"/>
    </location>
</feature>
<gene>
    <name evidence="3" type="ORF">ACFW88_30485</name>
</gene>
<proteinExistence type="predicted"/>
<protein>
    <recommendedName>
        <fullName evidence="5">NnrS family protein</fullName>
    </recommendedName>
</protein>
<feature type="transmembrane region" description="Helical" evidence="2">
    <location>
        <begin position="165"/>
        <end position="184"/>
    </location>
</feature>
<feature type="region of interest" description="Disordered" evidence="1">
    <location>
        <begin position="1"/>
        <end position="20"/>
    </location>
</feature>
<evidence type="ECO:0000256" key="2">
    <source>
        <dbReference type="SAM" id="Phobius"/>
    </source>
</evidence>